<keyword evidence="4" id="KW-1185">Reference proteome</keyword>
<dbReference type="EMBL" id="JBBEGN010000009">
    <property type="protein sequence ID" value="MEJ2869713.1"/>
    <property type="molecule type" value="Genomic_DNA"/>
</dbReference>
<keyword evidence="2" id="KW-0812">Transmembrane</keyword>
<evidence type="ECO:0000313" key="3">
    <source>
        <dbReference type="EMBL" id="MEJ2869713.1"/>
    </source>
</evidence>
<feature type="transmembrane region" description="Helical" evidence="2">
    <location>
        <begin position="49"/>
        <end position="68"/>
    </location>
</feature>
<evidence type="ECO:0000313" key="4">
    <source>
        <dbReference type="Proteomes" id="UP001385809"/>
    </source>
</evidence>
<accession>A0ABU8MRX1</accession>
<sequence>MTTSASTGTYLLIVVIGLVATVVVGQVLMRTGVGFLRDVFGSNDTAASVTRLLSVGFHLVALGFLALVSTWDPFEIQGTVQYVVTKTGAVLLFLGVLHVITLLVLARVRNNRRVQSAAASLRGGGGGRRQPSDGTAALETRPGNS</sequence>
<organism evidence="3 4">
    <name type="scientific">Actinomycetospora aurantiaca</name>
    <dbReference type="NCBI Taxonomy" id="3129233"/>
    <lineage>
        <taxon>Bacteria</taxon>
        <taxon>Bacillati</taxon>
        <taxon>Actinomycetota</taxon>
        <taxon>Actinomycetes</taxon>
        <taxon>Pseudonocardiales</taxon>
        <taxon>Pseudonocardiaceae</taxon>
        <taxon>Actinomycetospora</taxon>
    </lineage>
</organism>
<feature type="region of interest" description="Disordered" evidence="1">
    <location>
        <begin position="119"/>
        <end position="145"/>
    </location>
</feature>
<protein>
    <recommendedName>
        <fullName evidence="5">Integral membrane protein</fullName>
    </recommendedName>
</protein>
<evidence type="ECO:0008006" key="5">
    <source>
        <dbReference type="Google" id="ProtNLM"/>
    </source>
</evidence>
<name>A0ABU8MRX1_9PSEU</name>
<comment type="caution">
    <text evidence="3">The sequence shown here is derived from an EMBL/GenBank/DDBJ whole genome shotgun (WGS) entry which is preliminary data.</text>
</comment>
<dbReference type="Proteomes" id="UP001385809">
    <property type="component" value="Unassembled WGS sequence"/>
</dbReference>
<proteinExistence type="predicted"/>
<gene>
    <name evidence="3" type="ORF">WCD74_18220</name>
</gene>
<evidence type="ECO:0000256" key="1">
    <source>
        <dbReference type="SAM" id="MobiDB-lite"/>
    </source>
</evidence>
<reference evidence="3 4" key="1">
    <citation type="submission" date="2024-03" db="EMBL/GenBank/DDBJ databases">
        <title>Actinomycetospora sp. OC33-EN08, a novel actinomycete isolated from wild orchid (Aerides multiflora).</title>
        <authorList>
            <person name="Suriyachadkun C."/>
        </authorList>
    </citation>
    <scope>NUCLEOTIDE SEQUENCE [LARGE SCALE GENOMIC DNA]</scope>
    <source>
        <strain evidence="3 4">OC33-EN08</strain>
    </source>
</reference>
<keyword evidence="2" id="KW-0472">Membrane</keyword>
<evidence type="ECO:0000256" key="2">
    <source>
        <dbReference type="SAM" id="Phobius"/>
    </source>
</evidence>
<feature type="transmembrane region" description="Helical" evidence="2">
    <location>
        <begin position="88"/>
        <end position="106"/>
    </location>
</feature>
<keyword evidence="2" id="KW-1133">Transmembrane helix</keyword>
<feature type="transmembrane region" description="Helical" evidence="2">
    <location>
        <begin position="6"/>
        <end position="28"/>
    </location>
</feature>
<dbReference type="RefSeq" id="WP_337696291.1">
    <property type="nucleotide sequence ID" value="NZ_JBBEGN010000009.1"/>
</dbReference>